<name>A0A412G5K7_9FIRM</name>
<dbReference type="EMBL" id="QRUP01000002">
    <property type="protein sequence ID" value="RGR76312.1"/>
    <property type="molecule type" value="Genomic_DNA"/>
</dbReference>
<evidence type="ECO:0000313" key="2">
    <source>
        <dbReference type="EMBL" id="RGR76312.1"/>
    </source>
</evidence>
<evidence type="ECO:0000256" key="1">
    <source>
        <dbReference type="SAM" id="SignalP"/>
    </source>
</evidence>
<keyword evidence="1" id="KW-0732">Signal</keyword>
<dbReference type="GeneID" id="83014351"/>
<comment type="caution">
    <text evidence="2">The sequence shown here is derived from an EMBL/GenBank/DDBJ whole genome shotgun (WGS) entry which is preliminary data.</text>
</comment>
<accession>A0A412G5K7</accession>
<reference evidence="2 3" key="1">
    <citation type="submission" date="2018-08" db="EMBL/GenBank/DDBJ databases">
        <title>A genome reference for cultivated species of the human gut microbiota.</title>
        <authorList>
            <person name="Zou Y."/>
            <person name="Xue W."/>
            <person name="Luo G."/>
        </authorList>
    </citation>
    <scope>NUCLEOTIDE SEQUENCE [LARGE SCALE GENOMIC DNA]</scope>
    <source>
        <strain evidence="2 3">AF24-29</strain>
    </source>
</reference>
<keyword evidence="3" id="KW-1185">Reference proteome</keyword>
<feature type="chain" id="PRO_5019073023" evidence="1">
    <location>
        <begin position="25"/>
        <end position="537"/>
    </location>
</feature>
<evidence type="ECO:0000313" key="3">
    <source>
        <dbReference type="Proteomes" id="UP000284178"/>
    </source>
</evidence>
<dbReference type="Proteomes" id="UP000284178">
    <property type="component" value="Unassembled WGS sequence"/>
</dbReference>
<proteinExistence type="predicted"/>
<organism evidence="2 3">
    <name type="scientific">Holdemania filiformis</name>
    <dbReference type="NCBI Taxonomy" id="61171"/>
    <lineage>
        <taxon>Bacteria</taxon>
        <taxon>Bacillati</taxon>
        <taxon>Bacillota</taxon>
        <taxon>Erysipelotrichia</taxon>
        <taxon>Erysipelotrichales</taxon>
        <taxon>Erysipelotrichaceae</taxon>
        <taxon>Holdemania</taxon>
    </lineage>
</organism>
<dbReference type="RefSeq" id="WP_117893410.1">
    <property type="nucleotide sequence ID" value="NZ_CABJCV010000002.1"/>
</dbReference>
<feature type="signal peptide" evidence="1">
    <location>
        <begin position="1"/>
        <end position="24"/>
    </location>
</feature>
<protein>
    <submittedName>
        <fullName evidence="2">Uncharacterized protein</fullName>
    </submittedName>
</protein>
<dbReference type="AlphaFoldDB" id="A0A412G5K7"/>
<dbReference type="PROSITE" id="PS51257">
    <property type="entry name" value="PROKAR_LIPOPROTEIN"/>
    <property type="match status" value="1"/>
</dbReference>
<gene>
    <name evidence="2" type="ORF">DWY25_02870</name>
</gene>
<sequence length="537" mass="61125">MQRKKRSLRIIAVLAVLFGGCVPASPLTEPTPVVSPAVMSAEAAFTITLSPADETGRDITQPLNQVEITNHTDQEIQILSLDLKGNRGGIREIPINRTLGPQETGRYFIAGEYRKDIDPVAAVTFASVDDASVTKYDYDSQKTETLKREDSPAPFLFNFASTVLVRTNDAGFQFAILPGKQASLREVETPYGGYCTLEDELLDNQFRYGKKLFYSFVDTELELGEQEKAYIENLMLRYDCDYAYNGEYDPVRIMEEYALLMTYSLMKSEDPDHPYWLLYCTPDIYAFTPAQWEAAQAQKLTWEQLWPMLKEEPNSYQQIYFQGWDAPLTEAERDALMNLCDLKEIPACFEGEPEKSEIGADKPVIYLYKDTETDFTLTLGTTPTLSYPQYHQGWSGTVTAEGLIIQDRRYPYLYYEAQIPDDFDFDQGFVVAREDTISFLEEKLAILGLNERESADFITYWLPILSQSDYNRIAFPCADYARLVPLQCQPQPDTLIRVYMLSEGLDEAVMMEPQTLMPAPIRTGLTVVEWGGSRRNS</sequence>